<evidence type="ECO:0000313" key="2">
    <source>
        <dbReference type="Proteomes" id="UP001199816"/>
    </source>
</evidence>
<accession>A0ABS8Q171</accession>
<sequence length="100" mass="11634">MKEITLTCEIVFLEIAEKYFNFPITNSIRSSFWIADDKVSTFSQIKIPDNNIVLGRTEVVEMTLIERDFLMNRIKSGTEFRMGVFPREIALGRVIKVQSR</sequence>
<organism evidence="1 2">
    <name type="scientific">Niabella pedocola</name>
    <dbReference type="NCBI Taxonomy" id="1752077"/>
    <lineage>
        <taxon>Bacteria</taxon>
        <taxon>Pseudomonadati</taxon>
        <taxon>Bacteroidota</taxon>
        <taxon>Chitinophagia</taxon>
        <taxon>Chitinophagales</taxon>
        <taxon>Chitinophagaceae</taxon>
        <taxon>Niabella</taxon>
    </lineage>
</organism>
<evidence type="ECO:0000313" key="1">
    <source>
        <dbReference type="EMBL" id="MCD2425931.1"/>
    </source>
</evidence>
<gene>
    <name evidence="1" type="ORF">LQ567_24320</name>
</gene>
<evidence type="ECO:0008006" key="3">
    <source>
        <dbReference type="Google" id="ProtNLM"/>
    </source>
</evidence>
<comment type="caution">
    <text evidence="1">The sequence shown here is derived from an EMBL/GenBank/DDBJ whole genome shotgun (WGS) entry which is preliminary data.</text>
</comment>
<reference evidence="1 2" key="1">
    <citation type="submission" date="2021-11" db="EMBL/GenBank/DDBJ databases">
        <title>Genomic of Niabella pedocola.</title>
        <authorList>
            <person name="Wu T."/>
        </authorList>
    </citation>
    <scope>NUCLEOTIDE SEQUENCE [LARGE SCALE GENOMIC DNA]</scope>
    <source>
        <strain evidence="1 2">JCM 31011</strain>
    </source>
</reference>
<dbReference type="Proteomes" id="UP001199816">
    <property type="component" value="Unassembled WGS sequence"/>
</dbReference>
<name>A0ABS8Q171_9BACT</name>
<dbReference type="EMBL" id="JAJNEC010000007">
    <property type="protein sequence ID" value="MCD2425931.1"/>
    <property type="molecule type" value="Genomic_DNA"/>
</dbReference>
<proteinExistence type="predicted"/>
<keyword evidence="2" id="KW-1185">Reference proteome</keyword>
<dbReference type="RefSeq" id="WP_231008518.1">
    <property type="nucleotide sequence ID" value="NZ_JAJNEC010000007.1"/>
</dbReference>
<protein>
    <recommendedName>
        <fullName evidence="3">Translation elongation factor EFTu/EF1A C-terminal domain-containing protein</fullName>
    </recommendedName>
</protein>